<reference evidence="2" key="1">
    <citation type="submission" date="2019-10" db="EMBL/GenBank/DDBJ databases">
        <authorList>
            <consortium name="DOE Joint Genome Institute"/>
            <person name="Kuo A."/>
            <person name="Miyauchi S."/>
            <person name="Kiss E."/>
            <person name="Drula E."/>
            <person name="Kohler A."/>
            <person name="Sanchez-Garcia M."/>
            <person name="Andreopoulos B."/>
            <person name="Barry K.W."/>
            <person name="Bonito G."/>
            <person name="Buee M."/>
            <person name="Carver A."/>
            <person name="Chen C."/>
            <person name="Cichocki N."/>
            <person name="Clum A."/>
            <person name="Culley D."/>
            <person name="Crous P.W."/>
            <person name="Fauchery L."/>
            <person name="Girlanda M."/>
            <person name="Hayes R."/>
            <person name="Keri Z."/>
            <person name="LaButti K."/>
            <person name="Lipzen A."/>
            <person name="Lombard V."/>
            <person name="Magnuson J."/>
            <person name="Maillard F."/>
            <person name="Morin E."/>
            <person name="Murat C."/>
            <person name="Nolan M."/>
            <person name="Ohm R."/>
            <person name="Pangilinan J."/>
            <person name="Pereira M."/>
            <person name="Perotto S."/>
            <person name="Peter M."/>
            <person name="Riley R."/>
            <person name="Sitrit Y."/>
            <person name="Stielow B."/>
            <person name="Szollosi G."/>
            <person name="Zifcakova L."/>
            <person name="Stursova M."/>
            <person name="Spatafora J.W."/>
            <person name="Tedersoo L."/>
            <person name="Vaario L.-M."/>
            <person name="Yamada A."/>
            <person name="Yan M."/>
            <person name="Wang P."/>
            <person name="Xu J."/>
            <person name="Bruns T."/>
            <person name="Baldrian P."/>
            <person name="Vilgalys R."/>
            <person name="Henrissat B."/>
            <person name="Grigoriev I.V."/>
            <person name="Hibbett D."/>
            <person name="Nagy L.G."/>
            <person name="Martin F.M."/>
        </authorList>
    </citation>
    <scope>NUCLEOTIDE SEQUENCE</scope>
    <source>
        <strain evidence="2">BED1</strain>
    </source>
</reference>
<gene>
    <name evidence="2" type="ORF">L210DRAFT_3325716</name>
</gene>
<accession>A0AAD4BFF2</accession>
<dbReference type="Proteomes" id="UP001194468">
    <property type="component" value="Unassembled WGS sequence"/>
</dbReference>
<feature type="non-terminal residue" evidence="2">
    <location>
        <position position="1"/>
    </location>
</feature>
<name>A0AAD4BFF2_BOLED</name>
<keyword evidence="3" id="KW-1185">Reference proteome</keyword>
<proteinExistence type="predicted"/>
<dbReference type="AlphaFoldDB" id="A0AAD4BFF2"/>
<feature type="region of interest" description="Disordered" evidence="1">
    <location>
        <begin position="42"/>
        <end position="68"/>
    </location>
</feature>
<evidence type="ECO:0000313" key="3">
    <source>
        <dbReference type="Proteomes" id="UP001194468"/>
    </source>
</evidence>
<organism evidence="2 3">
    <name type="scientific">Boletus edulis BED1</name>
    <dbReference type="NCBI Taxonomy" id="1328754"/>
    <lineage>
        <taxon>Eukaryota</taxon>
        <taxon>Fungi</taxon>
        <taxon>Dikarya</taxon>
        <taxon>Basidiomycota</taxon>
        <taxon>Agaricomycotina</taxon>
        <taxon>Agaricomycetes</taxon>
        <taxon>Agaricomycetidae</taxon>
        <taxon>Boletales</taxon>
        <taxon>Boletineae</taxon>
        <taxon>Boletaceae</taxon>
        <taxon>Boletoideae</taxon>
        <taxon>Boletus</taxon>
    </lineage>
</organism>
<protein>
    <submittedName>
        <fullName evidence="2">Uncharacterized protein</fullName>
    </submittedName>
</protein>
<dbReference type="EMBL" id="WHUW01000102">
    <property type="protein sequence ID" value="KAF8424763.1"/>
    <property type="molecule type" value="Genomic_DNA"/>
</dbReference>
<evidence type="ECO:0000313" key="2">
    <source>
        <dbReference type="EMBL" id="KAF8424763.1"/>
    </source>
</evidence>
<comment type="caution">
    <text evidence="2">The sequence shown here is derived from an EMBL/GenBank/DDBJ whole genome shotgun (WGS) entry which is preliminary data.</text>
</comment>
<feature type="non-terminal residue" evidence="2">
    <location>
        <position position="120"/>
    </location>
</feature>
<sequence>ILPFTTKPDDMGLYRTYIHQPTHIPADMLHTLVDAPTLDSRLPVDKCPDTPTPNSGTPFDKHPLHSPPDPEPQFNYFFPFTSVSSALLMAYQYSGTNAKSGTELDRLPRFLNHPNFHAPD</sequence>
<reference evidence="2" key="2">
    <citation type="journal article" date="2020" name="Nat. Commun.">
        <title>Large-scale genome sequencing of mycorrhizal fungi provides insights into the early evolution of symbiotic traits.</title>
        <authorList>
            <person name="Miyauchi S."/>
            <person name="Kiss E."/>
            <person name="Kuo A."/>
            <person name="Drula E."/>
            <person name="Kohler A."/>
            <person name="Sanchez-Garcia M."/>
            <person name="Morin E."/>
            <person name="Andreopoulos B."/>
            <person name="Barry K.W."/>
            <person name="Bonito G."/>
            <person name="Buee M."/>
            <person name="Carver A."/>
            <person name="Chen C."/>
            <person name="Cichocki N."/>
            <person name="Clum A."/>
            <person name="Culley D."/>
            <person name="Crous P.W."/>
            <person name="Fauchery L."/>
            <person name="Girlanda M."/>
            <person name="Hayes R.D."/>
            <person name="Keri Z."/>
            <person name="LaButti K."/>
            <person name="Lipzen A."/>
            <person name="Lombard V."/>
            <person name="Magnuson J."/>
            <person name="Maillard F."/>
            <person name="Murat C."/>
            <person name="Nolan M."/>
            <person name="Ohm R.A."/>
            <person name="Pangilinan J."/>
            <person name="Pereira M.F."/>
            <person name="Perotto S."/>
            <person name="Peter M."/>
            <person name="Pfister S."/>
            <person name="Riley R."/>
            <person name="Sitrit Y."/>
            <person name="Stielow J.B."/>
            <person name="Szollosi G."/>
            <person name="Zifcakova L."/>
            <person name="Stursova M."/>
            <person name="Spatafora J.W."/>
            <person name="Tedersoo L."/>
            <person name="Vaario L.M."/>
            <person name="Yamada A."/>
            <person name="Yan M."/>
            <person name="Wang P."/>
            <person name="Xu J."/>
            <person name="Bruns T."/>
            <person name="Baldrian P."/>
            <person name="Vilgalys R."/>
            <person name="Dunand C."/>
            <person name="Henrissat B."/>
            <person name="Grigoriev I.V."/>
            <person name="Hibbett D."/>
            <person name="Nagy L.G."/>
            <person name="Martin F.M."/>
        </authorList>
    </citation>
    <scope>NUCLEOTIDE SEQUENCE</scope>
    <source>
        <strain evidence="2">BED1</strain>
    </source>
</reference>
<evidence type="ECO:0000256" key="1">
    <source>
        <dbReference type="SAM" id="MobiDB-lite"/>
    </source>
</evidence>